<accession>A0A9X1SWE6</accession>
<evidence type="ECO:0000256" key="2">
    <source>
        <dbReference type="SAM" id="MobiDB-lite"/>
    </source>
</evidence>
<dbReference type="PROSITE" id="PS51462">
    <property type="entry name" value="NUDIX"/>
    <property type="match status" value="1"/>
</dbReference>
<evidence type="ECO:0000313" key="4">
    <source>
        <dbReference type="EMBL" id="MCD5314666.1"/>
    </source>
</evidence>
<dbReference type="PROSITE" id="PS00893">
    <property type="entry name" value="NUDIX_BOX"/>
    <property type="match status" value="1"/>
</dbReference>
<reference evidence="4" key="1">
    <citation type="submission" date="2021-11" db="EMBL/GenBank/DDBJ databases">
        <title>Streptomyces corallinus and Kineosporia corallina sp. nov., two new coral-derived marine actinobacteria.</title>
        <authorList>
            <person name="Buangrab K."/>
            <person name="Sutthacheep M."/>
            <person name="Yeemin T."/>
            <person name="Harunari E."/>
            <person name="Igarashi Y."/>
            <person name="Sripreechasak P."/>
            <person name="Kanchanasin P."/>
            <person name="Tanasupawat S."/>
            <person name="Phongsopitanun W."/>
        </authorList>
    </citation>
    <scope>NUCLEOTIDE SEQUENCE</scope>
    <source>
        <strain evidence="4">JCM 31032</strain>
    </source>
</reference>
<dbReference type="RefSeq" id="WP_231447392.1">
    <property type="nucleotide sequence ID" value="NZ_JAJOMB010000017.1"/>
</dbReference>
<dbReference type="SUPFAM" id="SSF55811">
    <property type="entry name" value="Nudix"/>
    <property type="match status" value="1"/>
</dbReference>
<evidence type="ECO:0000256" key="1">
    <source>
        <dbReference type="ARBA" id="ARBA00022801"/>
    </source>
</evidence>
<keyword evidence="1" id="KW-0378">Hydrolase</keyword>
<dbReference type="InterPro" id="IPR054105">
    <property type="entry name" value="WHD_NrtR"/>
</dbReference>
<dbReference type="Proteomes" id="UP001138997">
    <property type="component" value="Unassembled WGS sequence"/>
</dbReference>
<dbReference type="Gene3D" id="1.10.10.10">
    <property type="entry name" value="Winged helix-like DNA-binding domain superfamily/Winged helix DNA-binding domain"/>
    <property type="match status" value="1"/>
</dbReference>
<dbReference type="GO" id="GO:0016787">
    <property type="term" value="F:hydrolase activity"/>
    <property type="evidence" value="ECO:0007669"/>
    <property type="project" value="UniProtKB-KW"/>
</dbReference>
<comment type="caution">
    <text evidence="4">The sequence shown here is derived from an EMBL/GenBank/DDBJ whole genome shotgun (WGS) entry which is preliminary data.</text>
</comment>
<dbReference type="Gene3D" id="3.90.79.10">
    <property type="entry name" value="Nucleoside Triphosphate Pyrophosphohydrolase"/>
    <property type="match status" value="1"/>
</dbReference>
<proteinExistence type="predicted"/>
<dbReference type="Pfam" id="PF21906">
    <property type="entry name" value="WHD_NrtR"/>
    <property type="match status" value="1"/>
</dbReference>
<protein>
    <submittedName>
        <fullName evidence="4">NUDIX domain-containing protein</fullName>
    </submittedName>
</protein>
<dbReference type="EMBL" id="JAJOMB010000017">
    <property type="protein sequence ID" value="MCD5314666.1"/>
    <property type="molecule type" value="Genomic_DNA"/>
</dbReference>
<evidence type="ECO:0000259" key="3">
    <source>
        <dbReference type="PROSITE" id="PS51462"/>
    </source>
</evidence>
<keyword evidence="5" id="KW-1185">Reference proteome</keyword>
<dbReference type="Pfam" id="PF00293">
    <property type="entry name" value="NUDIX"/>
    <property type="match status" value="1"/>
</dbReference>
<sequence>MSGTETYDPSKYPPIAVTVDIVLLTIIQDSLAALLIRRGAEPFKDSYALPGGFVQPDETLAAAAARELEEETGARGMHLEQLGTYGDPGRDPRMRVVSVAYLALIPNPPEVVGGSDATSAEWSPVASFLDSTLPETPSLLAFDHSRILRDGVDRARGKLEYTGLATAFCPDEFTVGELRRVYEIVWGVDLDARNFHRKVTGTLGFLEPTGEMTTRGGGRPAQLFRQGPTQSLNPPILRPSPTVI</sequence>
<dbReference type="InterPro" id="IPR036390">
    <property type="entry name" value="WH_DNA-bd_sf"/>
</dbReference>
<dbReference type="SUPFAM" id="SSF46785">
    <property type="entry name" value="Winged helix' DNA-binding domain"/>
    <property type="match status" value="1"/>
</dbReference>
<feature type="region of interest" description="Disordered" evidence="2">
    <location>
        <begin position="224"/>
        <end position="244"/>
    </location>
</feature>
<dbReference type="InterPro" id="IPR020084">
    <property type="entry name" value="NUDIX_hydrolase_CS"/>
</dbReference>
<dbReference type="InterPro" id="IPR015797">
    <property type="entry name" value="NUDIX_hydrolase-like_dom_sf"/>
</dbReference>
<dbReference type="InterPro" id="IPR036388">
    <property type="entry name" value="WH-like_DNA-bd_sf"/>
</dbReference>
<dbReference type="PANTHER" id="PTHR43736:SF4">
    <property type="entry name" value="SLR1690 PROTEIN"/>
    <property type="match status" value="1"/>
</dbReference>
<dbReference type="PANTHER" id="PTHR43736">
    <property type="entry name" value="ADP-RIBOSE PYROPHOSPHATASE"/>
    <property type="match status" value="1"/>
</dbReference>
<evidence type="ECO:0000313" key="5">
    <source>
        <dbReference type="Proteomes" id="UP001138997"/>
    </source>
</evidence>
<name>A0A9X1SWE6_9ACTN</name>
<gene>
    <name evidence="4" type="ORF">LR394_27550</name>
</gene>
<feature type="domain" description="Nudix hydrolase" evidence="3">
    <location>
        <begin position="14"/>
        <end position="146"/>
    </location>
</feature>
<organism evidence="4 5">
    <name type="scientific">Kineosporia babensis</name>
    <dbReference type="NCBI Taxonomy" id="499548"/>
    <lineage>
        <taxon>Bacteria</taxon>
        <taxon>Bacillati</taxon>
        <taxon>Actinomycetota</taxon>
        <taxon>Actinomycetes</taxon>
        <taxon>Kineosporiales</taxon>
        <taxon>Kineosporiaceae</taxon>
        <taxon>Kineosporia</taxon>
    </lineage>
</organism>
<dbReference type="InterPro" id="IPR000086">
    <property type="entry name" value="NUDIX_hydrolase_dom"/>
</dbReference>
<dbReference type="CDD" id="cd18873">
    <property type="entry name" value="NUDIX_NadM_like"/>
    <property type="match status" value="1"/>
</dbReference>
<dbReference type="AlphaFoldDB" id="A0A9X1SWE6"/>